<keyword evidence="4" id="KW-0238">DNA-binding</keyword>
<dbReference type="InterPro" id="IPR007492">
    <property type="entry name" value="LytTR_DNA-bd_dom"/>
</dbReference>
<comment type="caution">
    <text evidence="4">The sequence shown here is derived from an EMBL/GenBank/DDBJ whole genome shotgun (WGS) entry which is preliminary data.</text>
</comment>
<evidence type="ECO:0000259" key="2">
    <source>
        <dbReference type="PROSITE" id="PS50110"/>
    </source>
</evidence>
<feature type="domain" description="HTH LytTR-type" evidence="3">
    <location>
        <begin position="144"/>
        <end position="235"/>
    </location>
</feature>
<evidence type="ECO:0000313" key="5">
    <source>
        <dbReference type="Proteomes" id="UP001144341"/>
    </source>
</evidence>
<evidence type="ECO:0000259" key="3">
    <source>
        <dbReference type="PROSITE" id="PS50930"/>
    </source>
</evidence>
<dbReference type="PROSITE" id="PS50110">
    <property type="entry name" value="RESPONSE_REGULATORY"/>
    <property type="match status" value="1"/>
</dbReference>
<feature type="modified residue" description="4-aspartylphosphate" evidence="1">
    <location>
        <position position="55"/>
    </location>
</feature>
<dbReference type="Proteomes" id="UP001144341">
    <property type="component" value="Unassembled WGS sequence"/>
</dbReference>
<keyword evidence="5" id="KW-1185">Reference proteome</keyword>
<dbReference type="Pfam" id="PF00072">
    <property type="entry name" value="Response_reg"/>
    <property type="match status" value="1"/>
</dbReference>
<dbReference type="Gene3D" id="3.40.50.2300">
    <property type="match status" value="1"/>
</dbReference>
<dbReference type="InterPro" id="IPR001789">
    <property type="entry name" value="Sig_transdc_resp-reg_receiver"/>
</dbReference>
<organism evidence="4 5">
    <name type="scientific">Pedobacter rhodius</name>
    <dbReference type="NCBI Taxonomy" id="3004098"/>
    <lineage>
        <taxon>Bacteria</taxon>
        <taxon>Pseudomonadati</taxon>
        <taxon>Bacteroidota</taxon>
        <taxon>Sphingobacteriia</taxon>
        <taxon>Sphingobacteriales</taxon>
        <taxon>Sphingobacteriaceae</taxon>
        <taxon>Pedobacter</taxon>
    </lineage>
</organism>
<evidence type="ECO:0000313" key="4">
    <source>
        <dbReference type="EMBL" id="MCZ4224001.1"/>
    </source>
</evidence>
<dbReference type="PANTHER" id="PTHR37299:SF1">
    <property type="entry name" value="STAGE 0 SPORULATION PROTEIN A HOMOLOG"/>
    <property type="match status" value="1"/>
</dbReference>
<name>A0ABT4KYK0_9SPHI</name>
<protein>
    <submittedName>
        <fullName evidence="4">LytTR family DNA-binding domain-containing protein</fullName>
    </submittedName>
</protein>
<dbReference type="EMBL" id="JAPWGL010000003">
    <property type="protein sequence ID" value="MCZ4224001.1"/>
    <property type="molecule type" value="Genomic_DNA"/>
</dbReference>
<gene>
    <name evidence="4" type="ORF">O0931_11870</name>
</gene>
<dbReference type="InterPro" id="IPR046947">
    <property type="entry name" value="LytR-like"/>
</dbReference>
<dbReference type="Gene3D" id="2.40.50.1020">
    <property type="entry name" value="LytTr DNA-binding domain"/>
    <property type="match status" value="1"/>
</dbReference>
<dbReference type="GO" id="GO:0003677">
    <property type="term" value="F:DNA binding"/>
    <property type="evidence" value="ECO:0007669"/>
    <property type="project" value="UniProtKB-KW"/>
</dbReference>
<sequence>MHTCIIIDDEQYAIDALKGYIQNFPGLIVRDCFTDPVEALIKIKSSEPVSLILLDIDMPKLNGLELSREVRKKTDKLVFTTAHTKYGYEAFKVQADDYLLKPYTLAEFVVSMNNLFPEPNVERKSLEKEDSFLVKSKEENLKLIKINFSDVVAVESKSNYIMIHTVKRKVLTYMSLSEFSKKITGQSGFLQFQRSFLIAEKYIDSITGNSIKMTTGLEVTVGEHYRKTFSSFISERILKSSK</sequence>
<feature type="domain" description="Response regulatory" evidence="2">
    <location>
        <begin position="3"/>
        <end position="116"/>
    </location>
</feature>
<proteinExistence type="predicted"/>
<evidence type="ECO:0000256" key="1">
    <source>
        <dbReference type="PROSITE-ProRule" id="PRU00169"/>
    </source>
</evidence>
<dbReference type="InterPro" id="IPR011006">
    <property type="entry name" value="CheY-like_superfamily"/>
</dbReference>
<dbReference type="SMART" id="SM00448">
    <property type="entry name" value="REC"/>
    <property type="match status" value="1"/>
</dbReference>
<dbReference type="SMART" id="SM00850">
    <property type="entry name" value="LytTR"/>
    <property type="match status" value="1"/>
</dbReference>
<dbReference type="RefSeq" id="WP_269415796.1">
    <property type="nucleotide sequence ID" value="NZ_JAPWGL010000003.1"/>
</dbReference>
<dbReference type="PANTHER" id="PTHR37299">
    <property type="entry name" value="TRANSCRIPTIONAL REGULATOR-RELATED"/>
    <property type="match status" value="1"/>
</dbReference>
<dbReference type="SUPFAM" id="SSF52172">
    <property type="entry name" value="CheY-like"/>
    <property type="match status" value="1"/>
</dbReference>
<dbReference type="PROSITE" id="PS50930">
    <property type="entry name" value="HTH_LYTTR"/>
    <property type="match status" value="1"/>
</dbReference>
<keyword evidence="1" id="KW-0597">Phosphoprotein</keyword>
<reference evidence="4" key="1">
    <citation type="submission" date="2022-12" db="EMBL/GenBank/DDBJ databases">
        <title>Genome sequence of SJ11.</title>
        <authorList>
            <person name="Woo H."/>
        </authorList>
    </citation>
    <scope>NUCLEOTIDE SEQUENCE</scope>
    <source>
        <strain evidence="4">SJ11</strain>
    </source>
</reference>
<dbReference type="Pfam" id="PF04397">
    <property type="entry name" value="LytTR"/>
    <property type="match status" value="1"/>
</dbReference>
<accession>A0ABT4KYK0</accession>